<dbReference type="PROSITE" id="PS50110">
    <property type="entry name" value="RESPONSE_REGULATORY"/>
    <property type="match status" value="1"/>
</dbReference>
<dbReference type="Pfam" id="PF00512">
    <property type="entry name" value="HisKA"/>
    <property type="match status" value="1"/>
</dbReference>
<evidence type="ECO:0000256" key="3">
    <source>
        <dbReference type="ARBA" id="ARBA00022606"/>
    </source>
</evidence>
<dbReference type="SMART" id="SM00448">
    <property type="entry name" value="REC"/>
    <property type="match status" value="1"/>
</dbReference>
<dbReference type="Pfam" id="PF00360">
    <property type="entry name" value="PHY"/>
    <property type="match status" value="1"/>
</dbReference>
<proteinExistence type="predicted"/>
<sequence>MPTSSQPPPSVNHQNQQPPQLSHGSGTQSPSSPTLTRPFAPDHAPPTSSTDPSLSPTLRSSEFVFPSRPVYQGRMSDFQGSSNSGYSRKTSDVEESDIGLDTITQMLQKDKEADQLKPRPRPGAATYHGKHDREQRMSTSSAENASEPHPQHGASTMVGKLSTPYSTDEGHERQPSLGFDQASQGLDLGDKEGQRGEAQGEESKGVDPGDRGLVEQLEKLRPTSFSSINQDSTPRDSSNPTPTHSSIGTPQPYPSQSPNPQLDRKHSRHPADADGSGEPSLVSDLSGIVRLGNLGWDDAGPNPRANHAARQVSVKDFVNDQAQTTNMQDPNVLGLADEEGVKRVEAAGQEKDTQVHDQFEEPQDEPAFTARFEHVMTEDGHHVINGREGVLKKCEDEPITTPGAVQGFGVLMVLEEDEESGKLAIRQVSENSSKILGLSPKYLFQLDCFTRLLTNEQHNVLRDMLEYLPDPSHYLSEEAKKDATKRLVDQGPLVFLLSGFGEPGSSHAGQKGTASSSSAHEGRRQWTSWVAAHRPQNNTLLKVDEQQKPVPPSNIIILEFELENDSYNPPFPTLEDTPSVPRARSYTTDSESARGTNSSATSSDQTARVRPAPPTSKGAATAHTPTPAEPSESDEQDEDISAEKVQESTTNRAVPLQALERMRGQLPDKSGSARPRTRPIRSRPPGGSGKMDTFALMSEINEQLGAAPDLETFLDVTVGLVQDVSRFHRVMLYQFDEAMHGVVVAELADRSKMKDLYRGLRFPAADIPPQARELYKINKVRMLYDRHLPTARMVLKYREDLDYPLDMTHSYLRAMSPIHLQYLANMGARSSMSISIMAFGQLWGLIACHSAGQSGMRVSFPFRQMLRLLSESISKNIERLSYAQRLKTRKIISTVPSMDHPSGYIVSNADDLLRIFQADAGLLVIGDGCKLLGRQKQGPSMMAIAEYLRAKELNTVKASSSLVNDFPDLTLPKTPDTAAGLLYIPLSYQAGQDFIVFLRRSQVREVQWAGKPSKDETSEGANLEPRLSFDLWVEQVVGTTGVWSDDQLESAGVLALIYGKYIQVWREKQSQLTAILLTNTSHAIRTPLSQIINTLEIALSGTIDKETRNMLQSSHDASRSLLFHVHDLLDLTRIETGNETTFRDPFDLRQSITEAVRLYETEISRRGVEFRVKTGDDLPQLVIGDSKKVRTVISNLVANSVKFTSKGFIEVYCGVRSQTATSNDNEPSDRTVNIEVVISDSGSGIANDKLQAMFLTLEGSEEGSQDSGVGLGLAVVARIVEQLQGQLRAESEEGIGTRILFSLPMKVHDPTCPDPARSSTKSKAALRLDRSHEPEIDSFVQDLQSNHLSPAAHEDDERLEAAGVRMSQPGSFPVADSSFPIMPAKLSTETEALPRSPSPERHNVRQGSLRSRRKSSDQSSQPSPQSYSQTSTVPSPASSPNNTLTPSDSKSSASPKQSEQGSEDKSQLRVMVVEDDVINSQILQKRLKMIKHLVVAVTNGQECVDFLRNDRNIDAILMDIQMPIMDGRTAAREIRKLESESKPPSDITPLLVDGRIPIFAVSASLYESDRTNLSENFDGWLLKPLDFSRVRAILAGLQDPSKRSEEVYKQGNWEAGGYFRGPELAPSSPSSSHASSDV</sequence>
<feature type="region of interest" description="Disordered" evidence="12">
    <location>
        <begin position="567"/>
        <end position="690"/>
    </location>
</feature>
<feature type="compositionally biased region" description="Basic and acidic residues" evidence="12">
    <location>
        <begin position="201"/>
        <end position="221"/>
    </location>
</feature>
<evidence type="ECO:0000256" key="9">
    <source>
        <dbReference type="ARBA" id="ARBA00023012"/>
    </source>
</evidence>
<dbReference type="Gene3D" id="1.10.287.130">
    <property type="match status" value="1"/>
</dbReference>
<organism evidence="16 17">
    <name type="scientific">Cryptococcus floricola</name>
    <dbReference type="NCBI Taxonomy" id="2591691"/>
    <lineage>
        <taxon>Eukaryota</taxon>
        <taxon>Fungi</taxon>
        <taxon>Dikarya</taxon>
        <taxon>Basidiomycota</taxon>
        <taxon>Agaricomycotina</taxon>
        <taxon>Tremellomycetes</taxon>
        <taxon>Tremellales</taxon>
        <taxon>Cryptococcaceae</taxon>
        <taxon>Cryptococcus</taxon>
    </lineage>
</organism>
<keyword evidence="17" id="KW-1185">Reference proteome</keyword>
<dbReference type="Gene3D" id="3.30.450.270">
    <property type="match status" value="1"/>
</dbReference>
<dbReference type="InterPro" id="IPR003594">
    <property type="entry name" value="HATPase_dom"/>
</dbReference>
<dbReference type="PANTHER" id="PTHR43065:SF10">
    <property type="entry name" value="PEROXIDE STRESS-ACTIVATED HISTIDINE KINASE MAK3"/>
    <property type="match status" value="1"/>
</dbReference>
<dbReference type="GO" id="GO:0005524">
    <property type="term" value="F:ATP binding"/>
    <property type="evidence" value="ECO:0007669"/>
    <property type="project" value="UniProtKB-KW"/>
</dbReference>
<dbReference type="PROSITE" id="PS50109">
    <property type="entry name" value="HIS_KIN"/>
    <property type="match status" value="1"/>
</dbReference>
<dbReference type="GO" id="GO:0006355">
    <property type="term" value="P:regulation of DNA-templated transcription"/>
    <property type="evidence" value="ECO:0007669"/>
    <property type="project" value="InterPro"/>
</dbReference>
<dbReference type="InterPro" id="IPR013654">
    <property type="entry name" value="PAS_2"/>
</dbReference>
<dbReference type="InterPro" id="IPR016132">
    <property type="entry name" value="Phyto_chromo_attachment"/>
</dbReference>
<evidence type="ECO:0000256" key="12">
    <source>
        <dbReference type="SAM" id="MobiDB-lite"/>
    </source>
</evidence>
<evidence type="ECO:0000259" key="14">
    <source>
        <dbReference type="PROSITE" id="PS50109"/>
    </source>
</evidence>
<dbReference type="SUPFAM" id="SSF47384">
    <property type="entry name" value="Homodimeric domain of signal transducing histidine kinase"/>
    <property type="match status" value="1"/>
</dbReference>
<dbReference type="InterPro" id="IPR043150">
    <property type="entry name" value="Phytochrome_PHY_sf"/>
</dbReference>
<dbReference type="Gene3D" id="3.30.565.10">
    <property type="entry name" value="Histidine kinase-like ATPase, C-terminal domain"/>
    <property type="match status" value="1"/>
</dbReference>
<feature type="compositionally biased region" description="Polar residues" evidence="12">
    <location>
        <begin position="78"/>
        <end position="88"/>
    </location>
</feature>
<dbReference type="GO" id="GO:0000155">
    <property type="term" value="F:phosphorelay sensor kinase activity"/>
    <property type="evidence" value="ECO:0007669"/>
    <property type="project" value="InterPro"/>
</dbReference>
<feature type="region of interest" description="Disordered" evidence="12">
    <location>
        <begin position="1389"/>
        <end position="1468"/>
    </location>
</feature>
<feature type="compositionally biased region" description="Low complexity" evidence="12">
    <location>
        <begin position="1625"/>
        <end position="1638"/>
    </location>
</feature>
<dbReference type="InterPro" id="IPR003018">
    <property type="entry name" value="GAF"/>
</dbReference>
<protein>
    <recommendedName>
        <fullName evidence="18">Bacteriophytochrome histidine kinase</fullName>
    </recommendedName>
</protein>
<evidence type="ECO:0000313" key="17">
    <source>
        <dbReference type="Proteomes" id="UP000322245"/>
    </source>
</evidence>
<dbReference type="Pfam" id="PF08446">
    <property type="entry name" value="PAS_2"/>
    <property type="match status" value="1"/>
</dbReference>
<dbReference type="SMART" id="SM00065">
    <property type="entry name" value="GAF"/>
    <property type="match status" value="1"/>
</dbReference>
<dbReference type="PRINTS" id="PR00344">
    <property type="entry name" value="BCTRLSENSOR"/>
</dbReference>
<feature type="compositionally biased region" description="Acidic residues" evidence="12">
    <location>
        <begin position="631"/>
        <end position="640"/>
    </location>
</feature>
<dbReference type="PANTHER" id="PTHR43065">
    <property type="entry name" value="SENSOR HISTIDINE KINASE"/>
    <property type="match status" value="1"/>
</dbReference>
<accession>A0A5D3AY98</accession>
<dbReference type="Pfam" id="PF00072">
    <property type="entry name" value="Response_reg"/>
    <property type="match status" value="1"/>
</dbReference>
<evidence type="ECO:0000259" key="15">
    <source>
        <dbReference type="PROSITE" id="PS50110"/>
    </source>
</evidence>
<evidence type="ECO:0000259" key="13">
    <source>
        <dbReference type="PROSITE" id="PS50046"/>
    </source>
</evidence>
<dbReference type="Gene3D" id="3.40.50.2300">
    <property type="match status" value="1"/>
</dbReference>
<feature type="domain" description="Phytochrome chromophore attachment site" evidence="13">
    <location>
        <begin position="709"/>
        <end position="871"/>
    </location>
</feature>
<keyword evidence="5" id="KW-0547">Nucleotide-binding</keyword>
<dbReference type="SUPFAM" id="SSF55785">
    <property type="entry name" value="PYP-like sensor domain (PAS domain)"/>
    <property type="match status" value="1"/>
</dbReference>
<feature type="compositionally biased region" description="Polar residues" evidence="12">
    <location>
        <begin position="11"/>
        <end position="35"/>
    </location>
</feature>
<keyword evidence="1" id="KW-0600">Photoreceptor protein</keyword>
<feature type="compositionally biased region" description="Polar residues" evidence="12">
    <location>
        <begin position="585"/>
        <end position="606"/>
    </location>
</feature>
<keyword evidence="4" id="KW-0808">Transferase</keyword>
<feature type="compositionally biased region" description="Basic and acidic residues" evidence="12">
    <location>
        <begin position="108"/>
        <end position="117"/>
    </location>
</feature>
<evidence type="ECO:0008006" key="18">
    <source>
        <dbReference type="Google" id="ProtNLM"/>
    </source>
</evidence>
<comment type="caution">
    <text evidence="16">The sequence shown here is derived from an EMBL/GenBank/DDBJ whole genome shotgun (WGS) entry which is preliminary data.</text>
</comment>
<dbReference type="SMART" id="SM00387">
    <property type="entry name" value="HATPase_c"/>
    <property type="match status" value="1"/>
</dbReference>
<feature type="compositionally biased region" description="Pro residues" evidence="12">
    <location>
        <begin position="1"/>
        <end position="10"/>
    </location>
</feature>
<dbReference type="InterPro" id="IPR003661">
    <property type="entry name" value="HisK_dim/P_dom"/>
</dbReference>
<dbReference type="GO" id="GO:0009881">
    <property type="term" value="F:photoreceptor activity"/>
    <property type="evidence" value="ECO:0007669"/>
    <property type="project" value="UniProtKB-KW"/>
</dbReference>
<dbReference type="Gene3D" id="3.30.450.40">
    <property type="match status" value="1"/>
</dbReference>
<dbReference type="InterPro" id="IPR011006">
    <property type="entry name" value="CheY-like_superfamily"/>
</dbReference>
<gene>
    <name evidence="16" type="ORF">B9479_004276</name>
</gene>
<dbReference type="PROSITE" id="PS50046">
    <property type="entry name" value="PHYTOCHROME_2"/>
    <property type="match status" value="1"/>
</dbReference>
<name>A0A5D3AY98_9TREE</name>
<evidence type="ECO:0000256" key="8">
    <source>
        <dbReference type="ARBA" id="ARBA00022991"/>
    </source>
</evidence>
<evidence type="ECO:0000256" key="10">
    <source>
        <dbReference type="ARBA" id="ARBA00023170"/>
    </source>
</evidence>
<dbReference type="InterPro" id="IPR036097">
    <property type="entry name" value="HisK_dim/P_sf"/>
</dbReference>
<keyword evidence="3" id="KW-0716">Sensory transduction</keyword>
<dbReference type="InterPro" id="IPR005467">
    <property type="entry name" value="His_kinase_dom"/>
</dbReference>
<dbReference type="Pfam" id="PF02518">
    <property type="entry name" value="HATPase_c"/>
    <property type="match status" value="1"/>
</dbReference>
<feature type="compositionally biased region" description="Low complexity" evidence="12">
    <location>
        <begin position="619"/>
        <end position="630"/>
    </location>
</feature>
<dbReference type="CDD" id="cd00082">
    <property type="entry name" value="HisKA"/>
    <property type="match status" value="1"/>
</dbReference>
<dbReference type="Gene3D" id="3.30.450.20">
    <property type="entry name" value="PAS domain"/>
    <property type="match status" value="1"/>
</dbReference>
<reference evidence="16 17" key="1">
    <citation type="submission" date="2017-05" db="EMBL/GenBank/DDBJ databases">
        <title>The Genome Sequence of Tsuchiyaea wingfieldii DSM 27421.</title>
        <authorList>
            <person name="Cuomo C."/>
            <person name="Passer A."/>
            <person name="Billmyre B."/>
            <person name="Heitman J."/>
        </authorList>
    </citation>
    <scope>NUCLEOTIDE SEQUENCE [LARGE SCALE GENOMIC DNA]</scope>
    <source>
        <strain evidence="16 17">DSM 27421</strain>
    </source>
</reference>
<dbReference type="GO" id="GO:0009584">
    <property type="term" value="P:detection of visible light"/>
    <property type="evidence" value="ECO:0007669"/>
    <property type="project" value="InterPro"/>
</dbReference>
<feature type="domain" description="Response regulatory" evidence="15">
    <location>
        <begin position="1469"/>
        <end position="1598"/>
    </location>
</feature>
<evidence type="ECO:0000256" key="7">
    <source>
        <dbReference type="ARBA" id="ARBA00022840"/>
    </source>
</evidence>
<evidence type="ECO:0000256" key="1">
    <source>
        <dbReference type="ARBA" id="ARBA00022543"/>
    </source>
</evidence>
<evidence type="ECO:0000256" key="11">
    <source>
        <dbReference type="PROSITE-ProRule" id="PRU00169"/>
    </source>
</evidence>
<dbReference type="SUPFAM" id="SSF55781">
    <property type="entry name" value="GAF domain-like"/>
    <property type="match status" value="2"/>
</dbReference>
<feature type="compositionally biased region" description="Low complexity" evidence="12">
    <location>
        <begin position="1446"/>
        <end position="1458"/>
    </location>
</feature>
<feature type="modified residue" description="4-aspartylphosphate" evidence="11">
    <location>
        <position position="1519"/>
    </location>
</feature>
<dbReference type="SUPFAM" id="SSF52172">
    <property type="entry name" value="CheY-like"/>
    <property type="match status" value="1"/>
</dbReference>
<feature type="domain" description="Histidine kinase" evidence="14">
    <location>
        <begin position="1079"/>
        <end position="1307"/>
    </location>
</feature>
<feature type="region of interest" description="Disordered" evidence="12">
    <location>
        <begin position="504"/>
        <end position="525"/>
    </location>
</feature>
<keyword evidence="7" id="KW-0067">ATP-binding</keyword>
<feature type="compositionally biased region" description="Polar residues" evidence="12">
    <location>
        <begin position="223"/>
        <end position="249"/>
    </location>
</feature>
<dbReference type="InterPro" id="IPR036890">
    <property type="entry name" value="HATPase_C_sf"/>
</dbReference>
<keyword evidence="9" id="KW-0902">Two-component regulatory system</keyword>
<dbReference type="InterPro" id="IPR001789">
    <property type="entry name" value="Sig_transdc_resp-reg_receiver"/>
</dbReference>
<evidence type="ECO:0000256" key="5">
    <source>
        <dbReference type="ARBA" id="ARBA00022741"/>
    </source>
</evidence>
<keyword evidence="10" id="KW-0675">Receptor</keyword>
<feature type="region of interest" description="Disordered" evidence="12">
    <location>
        <begin position="1"/>
        <end position="284"/>
    </location>
</feature>
<feature type="region of interest" description="Disordered" evidence="12">
    <location>
        <begin position="1619"/>
        <end position="1638"/>
    </location>
</feature>
<evidence type="ECO:0000256" key="6">
    <source>
        <dbReference type="ARBA" id="ARBA00022777"/>
    </source>
</evidence>
<evidence type="ECO:0000313" key="16">
    <source>
        <dbReference type="EMBL" id="TYJ55053.1"/>
    </source>
</evidence>
<feature type="compositionally biased region" description="Low complexity" evidence="12">
    <location>
        <begin position="45"/>
        <end position="61"/>
    </location>
</feature>
<dbReference type="InterPro" id="IPR004358">
    <property type="entry name" value="Sig_transdc_His_kin-like_C"/>
</dbReference>
<dbReference type="Proteomes" id="UP000322245">
    <property type="component" value="Unassembled WGS sequence"/>
</dbReference>
<keyword evidence="2 11" id="KW-0597">Phosphoprotein</keyword>
<dbReference type="InterPro" id="IPR035965">
    <property type="entry name" value="PAS-like_dom_sf"/>
</dbReference>
<feature type="compositionally biased region" description="Low complexity" evidence="12">
    <location>
        <begin position="1417"/>
        <end position="1436"/>
    </location>
</feature>
<dbReference type="InterPro" id="IPR013515">
    <property type="entry name" value="Phytochrome_cen-reg"/>
</dbReference>
<dbReference type="EMBL" id="NIDF01000047">
    <property type="protein sequence ID" value="TYJ55053.1"/>
    <property type="molecule type" value="Genomic_DNA"/>
</dbReference>
<keyword evidence="6" id="KW-0418">Kinase</keyword>
<dbReference type="CDD" id="cd17546">
    <property type="entry name" value="REC_hyHK_CKI1_RcsC-like"/>
    <property type="match status" value="1"/>
</dbReference>
<evidence type="ECO:0000256" key="4">
    <source>
        <dbReference type="ARBA" id="ARBA00022679"/>
    </source>
</evidence>
<dbReference type="InterPro" id="IPR029016">
    <property type="entry name" value="GAF-like_dom_sf"/>
</dbReference>
<dbReference type="Pfam" id="PF01590">
    <property type="entry name" value="GAF"/>
    <property type="match status" value="1"/>
</dbReference>
<keyword evidence="8" id="KW-0157">Chromophore</keyword>
<dbReference type="SMART" id="SM00388">
    <property type="entry name" value="HisKA"/>
    <property type="match status" value="1"/>
</dbReference>
<dbReference type="SUPFAM" id="SSF55874">
    <property type="entry name" value="ATPase domain of HSP90 chaperone/DNA topoisomerase II/histidine kinase"/>
    <property type="match status" value="1"/>
</dbReference>
<evidence type="ECO:0000256" key="2">
    <source>
        <dbReference type="ARBA" id="ARBA00022553"/>
    </source>
</evidence>